<dbReference type="AlphaFoldDB" id="A0AAE0HWT0"/>
<evidence type="ECO:0000313" key="2">
    <source>
        <dbReference type="EMBL" id="KAK3314323.1"/>
    </source>
</evidence>
<protein>
    <recommendedName>
        <fullName evidence="4">C2H2-type domain-containing protein</fullName>
    </recommendedName>
</protein>
<reference evidence="2" key="1">
    <citation type="journal article" date="2023" name="Mol. Phylogenet. Evol.">
        <title>Genome-scale phylogeny and comparative genomics of the fungal order Sordariales.</title>
        <authorList>
            <person name="Hensen N."/>
            <person name="Bonometti L."/>
            <person name="Westerberg I."/>
            <person name="Brannstrom I.O."/>
            <person name="Guillou S."/>
            <person name="Cros-Aarteil S."/>
            <person name="Calhoun S."/>
            <person name="Haridas S."/>
            <person name="Kuo A."/>
            <person name="Mondo S."/>
            <person name="Pangilinan J."/>
            <person name="Riley R."/>
            <person name="LaButti K."/>
            <person name="Andreopoulos B."/>
            <person name="Lipzen A."/>
            <person name="Chen C."/>
            <person name="Yan M."/>
            <person name="Daum C."/>
            <person name="Ng V."/>
            <person name="Clum A."/>
            <person name="Steindorff A."/>
            <person name="Ohm R.A."/>
            <person name="Martin F."/>
            <person name="Silar P."/>
            <person name="Natvig D.O."/>
            <person name="Lalanne C."/>
            <person name="Gautier V."/>
            <person name="Ament-Velasquez S.L."/>
            <person name="Kruys A."/>
            <person name="Hutchinson M.I."/>
            <person name="Powell A.J."/>
            <person name="Barry K."/>
            <person name="Miller A.N."/>
            <person name="Grigoriev I.V."/>
            <person name="Debuchy R."/>
            <person name="Gladieux P."/>
            <person name="Hiltunen Thoren M."/>
            <person name="Johannesson H."/>
        </authorList>
    </citation>
    <scope>NUCLEOTIDE SEQUENCE</scope>
    <source>
        <strain evidence="2">CBS 118394</strain>
    </source>
</reference>
<organism evidence="2 3">
    <name type="scientific">Apodospora peruviana</name>
    <dbReference type="NCBI Taxonomy" id="516989"/>
    <lineage>
        <taxon>Eukaryota</taxon>
        <taxon>Fungi</taxon>
        <taxon>Dikarya</taxon>
        <taxon>Ascomycota</taxon>
        <taxon>Pezizomycotina</taxon>
        <taxon>Sordariomycetes</taxon>
        <taxon>Sordariomycetidae</taxon>
        <taxon>Sordariales</taxon>
        <taxon>Lasiosphaeriaceae</taxon>
        <taxon>Apodospora</taxon>
    </lineage>
</organism>
<evidence type="ECO:0000256" key="1">
    <source>
        <dbReference type="SAM" id="MobiDB-lite"/>
    </source>
</evidence>
<comment type="caution">
    <text evidence="2">The sequence shown here is derived from an EMBL/GenBank/DDBJ whole genome shotgun (WGS) entry which is preliminary data.</text>
</comment>
<proteinExistence type="predicted"/>
<reference evidence="2" key="2">
    <citation type="submission" date="2023-06" db="EMBL/GenBank/DDBJ databases">
        <authorList>
            <consortium name="Lawrence Berkeley National Laboratory"/>
            <person name="Haridas S."/>
            <person name="Hensen N."/>
            <person name="Bonometti L."/>
            <person name="Westerberg I."/>
            <person name="Brannstrom I.O."/>
            <person name="Guillou S."/>
            <person name="Cros-Aarteil S."/>
            <person name="Calhoun S."/>
            <person name="Kuo A."/>
            <person name="Mondo S."/>
            <person name="Pangilinan J."/>
            <person name="Riley R."/>
            <person name="Labutti K."/>
            <person name="Andreopoulos B."/>
            <person name="Lipzen A."/>
            <person name="Chen C."/>
            <person name="Yanf M."/>
            <person name="Daum C."/>
            <person name="Ng V."/>
            <person name="Clum A."/>
            <person name="Steindorff A."/>
            <person name="Ohm R."/>
            <person name="Martin F."/>
            <person name="Silar P."/>
            <person name="Natvig D."/>
            <person name="Lalanne C."/>
            <person name="Gautier V."/>
            <person name="Ament-Velasquez S.L."/>
            <person name="Kruys A."/>
            <person name="Hutchinson M.I."/>
            <person name="Powell A.J."/>
            <person name="Barry K."/>
            <person name="Miller A.N."/>
            <person name="Grigoriev I.V."/>
            <person name="Debuchy R."/>
            <person name="Gladieux P."/>
            <person name="Thoren M.H."/>
            <person name="Johannesson H."/>
        </authorList>
    </citation>
    <scope>NUCLEOTIDE SEQUENCE</scope>
    <source>
        <strain evidence="2">CBS 118394</strain>
    </source>
</reference>
<name>A0AAE0HWT0_9PEZI</name>
<dbReference type="Proteomes" id="UP001283341">
    <property type="component" value="Unassembled WGS sequence"/>
</dbReference>
<sequence>MSSEYDAYFEKYLSDELDGCFDFDAYYGEDQDLAANSCDTSGARTEGPAQVPYLAPYSGTSAEPEGAPWSGEVSTGTPLHEEKQATLHRAGQSKLGCGDRKPFETYKLLDQHTKNIHRNPLLCTIQGCDYRKPFGKHSDLDRHKEEQARGVP</sequence>
<evidence type="ECO:0008006" key="4">
    <source>
        <dbReference type="Google" id="ProtNLM"/>
    </source>
</evidence>
<keyword evidence="3" id="KW-1185">Reference proteome</keyword>
<dbReference type="EMBL" id="JAUEDM010000007">
    <property type="protein sequence ID" value="KAK3314323.1"/>
    <property type="molecule type" value="Genomic_DNA"/>
</dbReference>
<evidence type="ECO:0000313" key="3">
    <source>
        <dbReference type="Proteomes" id="UP001283341"/>
    </source>
</evidence>
<accession>A0AAE0HWT0</accession>
<gene>
    <name evidence="2" type="ORF">B0H66DRAFT_607552</name>
</gene>
<feature type="region of interest" description="Disordered" evidence="1">
    <location>
        <begin position="49"/>
        <end position="76"/>
    </location>
</feature>